<keyword evidence="3" id="KW-1185">Reference proteome</keyword>
<dbReference type="AlphaFoldDB" id="A0A4Y3PII0"/>
<gene>
    <name evidence="2" type="ORF">BPA01_05980</name>
</gene>
<feature type="coiled-coil region" evidence="1">
    <location>
        <begin position="4"/>
        <end position="31"/>
    </location>
</feature>
<reference evidence="2 3" key="1">
    <citation type="submission" date="2019-06" db="EMBL/GenBank/DDBJ databases">
        <title>Whole genome shotgun sequence of Brevibacillus parabrevis NBRC 12334.</title>
        <authorList>
            <person name="Hosoyama A."/>
            <person name="Uohara A."/>
            <person name="Ohji S."/>
            <person name="Ichikawa N."/>
        </authorList>
    </citation>
    <scope>NUCLEOTIDE SEQUENCE [LARGE SCALE GENOMIC DNA]</scope>
    <source>
        <strain evidence="2 3">NBRC 12334</strain>
    </source>
</reference>
<comment type="caution">
    <text evidence="2">The sequence shown here is derived from an EMBL/GenBank/DDBJ whole genome shotgun (WGS) entry which is preliminary data.</text>
</comment>
<dbReference type="EMBL" id="BJMH01000002">
    <property type="protein sequence ID" value="GEB31018.1"/>
    <property type="molecule type" value="Genomic_DNA"/>
</dbReference>
<protein>
    <submittedName>
        <fullName evidence="2">Uncharacterized protein</fullName>
    </submittedName>
</protein>
<sequence>MNEALRLRAEIARLEVDLESLRRQLFHLQKECAHEFVETSLARTCSKCLQTESLYY</sequence>
<dbReference type="RefSeq" id="WP_167470327.1">
    <property type="nucleotide sequence ID" value="NZ_BJMH01000002.1"/>
</dbReference>
<evidence type="ECO:0000313" key="3">
    <source>
        <dbReference type="Proteomes" id="UP000316882"/>
    </source>
</evidence>
<proteinExistence type="predicted"/>
<evidence type="ECO:0000313" key="2">
    <source>
        <dbReference type="EMBL" id="GEB31018.1"/>
    </source>
</evidence>
<evidence type="ECO:0000256" key="1">
    <source>
        <dbReference type="SAM" id="Coils"/>
    </source>
</evidence>
<accession>A0A4Y3PII0</accession>
<dbReference type="GeneID" id="87612709"/>
<name>A0A4Y3PII0_BREPA</name>
<organism evidence="2 3">
    <name type="scientific">Brevibacillus parabrevis</name>
    <dbReference type="NCBI Taxonomy" id="54914"/>
    <lineage>
        <taxon>Bacteria</taxon>
        <taxon>Bacillati</taxon>
        <taxon>Bacillota</taxon>
        <taxon>Bacilli</taxon>
        <taxon>Bacillales</taxon>
        <taxon>Paenibacillaceae</taxon>
        <taxon>Brevibacillus</taxon>
    </lineage>
</organism>
<keyword evidence="1" id="KW-0175">Coiled coil</keyword>
<dbReference type="Proteomes" id="UP000316882">
    <property type="component" value="Unassembled WGS sequence"/>
</dbReference>